<dbReference type="PANTHER" id="PTHR21595">
    <property type="entry name" value="PATRONIN"/>
    <property type="match status" value="1"/>
</dbReference>
<dbReference type="InterPro" id="IPR058042">
    <property type="entry name" value="CAMSAP_N"/>
</dbReference>
<accession>A0AAN5CA80</accession>
<organism evidence="2 3">
    <name type="scientific">Pristionchus mayeri</name>
    <dbReference type="NCBI Taxonomy" id="1317129"/>
    <lineage>
        <taxon>Eukaryota</taxon>
        <taxon>Metazoa</taxon>
        <taxon>Ecdysozoa</taxon>
        <taxon>Nematoda</taxon>
        <taxon>Chromadorea</taxon>
        <taxon>Rhabditida</taxon>
        <taxon>Rhabditina</taxon>
        <taxon>Diplogasteromorpha</taxon>
        <taxon>Diplogasteroidea</taxon>
        <taxon>Neodiplogasteridae</taxon>
        <taxon>Pristionchus</taxon>
    </lineage>
</organism>
<dbReference type="GO" id="GO:0005516">
    <property type="term" value="F:calmodulin binding"/>
    <property type="evidence" value="ECO:0007669"/>
    <property type="project" value="InterPro"/>
</dbReference>
<name>A0AAN5CA80_9BILA</name>
<dbReference type="PANTHER" id="PTHR21595:SF0">
    <property type="entry name" value="PATRONIN"/>
    <property type="match status" value="1"/>
</dbReference>
<dbReference type="GO" id="GO:0031122">
    <property type="term" value="P:cytoplasmic microtubule organization"/>
    <property type="evidence" value="ECO:0007669"/>
    <property type="project" value="TreeGrafter"/>
</dbReference>
<evidence type="ECO:0000313" key="3">
    <source>
        <dbReference type="Proteomes" id="UP001328107"/>
    </source>
</evidence>
<dbReference type="GO" id="GO:0007026">
    <property type="term" value="P:negative regulation of microtubule depolymerization"/>
    <property type="evidence" value="ECO:0007669"/>
    <property type="project" value="TreeGrafter"/>
</dbReference>
<protein>
    <recommendedName>
        <fullName evidence="1">CASAMP N-terminal domain-containing protein</fullName>
    </recommendedName>
</protein>
<feature type="non-terminal residue" evidence="2">
    <location>
        <position position="98"/>
    </location>
</feature>
<gene>
    <name evidence="2" type="ORF">PMAYCL1PPCAC_03966</name>
</gene>
<feature type="domain" description="CASAMP N-terminal" evidence="1">
    <location>
        <begin position="17"/>
        <end position="91"/>
    </location>
</feature>
<keyword evidence="3" id="KW-1185">Reference proteome</keyword>
<sequence>ISVLVSRRDETSMSFLPQLIDVQHYKAFEAKLVASVRWLITRVFDKEIPDKLRQVILVDNENRVHLSVAVQTALTNGSLYGQAAARIFKDGTMLHVSV</sequence>
<dbReference type="AlphaFoldDB" id="A0AAN5CA80"/>
<dbReference type="GO" id="GO:0036449">
    <property type="term" value="C:microtubule minus-end"/>
    <property type="evidence" value="ECO:0007669"/>
    <property type="project" value="TreeGrafter"/>
</dbReference>
<reference evidence="3" key="1">
    <citation type="submission" date="2022-10" db="EMBL/GenBank/DDBJ databases">
        <title>Genome assembly of Pristionchus species.</title>
        <authorList>
            <person name="Yoshida K."/>
            <person name="Sommer R.J."/>
        </authorList>
    </citation>
    <scope>NUCLEOTIDE SEQUENCE [LARGE SCALE GENOMIC DNA]</scope>
    <source>
        <strain evidence="3">RS5460</strain>
    </source>
</reference>
<evidence type="ECO:0000313" key="2">
    <source>
        <dbReference type="EMBL" id="GMR33771.1"/>
    </source>
</evidence>
<dbReference type="Pfam" id="PF25532">
    <property type="entry name" value="CH_CAMSAP2_N"/>
    <property type="match status" value="1"/>
</dbReference>
<dbReference type="GO" id="GO:0051011">
    <property type="term" value="F:microtubule minus-end binding"/>
    <property type="evidence" value="ECO:0007669"/>
    <property type="project" value="TreeGrafter"/>
</dbReference>
<dbReference type="EMBL" id="BTRK01000001">
    <property type="protein sequence ID" value="GMR33771.1"/>
    <property type="molecule type" value="Genomic_DNA"/>
</dbReference>
<dbReference type="Proteomes" id="UP001328107">
    <property type="component" value="Unassembled WGS sequence"/>
</dbReference>
<dbReference type="InterPro" id="IPR032940">
    <property type="entry name" value="CAMSAP"/>
</dbReference>
<feature type="non-terminal residue" evidence="2">
    <location>
        <position position="1"/>
    </location>
</feature>
<proteinExistence type="predicted"/>
<evidence type="ECO:0000259" key="1">
    <source>
        <dbReference type="Pfam" id="PF25532"/>
    </source>
</evidence>
<comment type="caution">
    <text evidence="2">The sequence shown here is derived from an EMBL/GenBank/DDBJ whole genome shotgun (WGS) entry which is preliminary data.</text>
</comment>